<organism evidence="3 4">
    <name type="scientific">Arcticibacterium luteifluviistationis</name>
    <dbReference type="NCBI Taxonomy" id="1784714"/>
    <lineage>
        <taxon>Bacteria</taxon>
        <taxon>Pseudomonadati</taxon>
        <taxon>Bacteroidota</taxon>
        <taxon>Cytophagia</taxon>
        <taxon>Cytophagales</taxon>
        <taxon>Leadbetterellaceae</taxon>
        <taxon>Arcticibacterium</taxon>
    </lineage>
</organism>
<comment type="similarity">
    <text evidence="1">Belongs to the YciI family.</text>
</comment>
<dbReference type="EMBL" id="CP029480">
    <property type="protein sequence ID" value="AWW00698.1"/>
    <property type="molecule type" value="Genomic_DNA"/>
</dbReference>
<dbReference type="Pfam" id="PF03795">
    <property type="entry name" value="YCII"/>
    <property type="match status" value="1"/>
</dbReference>
<sequence length="116" mass="12819">MNTYLLLFRGGDGQMATQSPEEQQAHMQKWFTWMGGLSEKGLMLGAEPLHQTGKTVAGKDKVVSDGPFMEGKEMVGGYLICKADNYDAAVKIANDCPVLEFEEGNVEVREIQVMNM</sequence>
<evidence type="ECO:0000313" key="3">
    <source>
        <dbReference type="EMBL" id="AWW00698.1"/>
    </source>
</evidence>
<dbReference type="RefSeq" id="WP_111374064.1">
    <property type="nucleotide sequence ID" value="NZ_CP029480.1"/>
</dbReference>
<dbReference type="Gene3D" id="3.30.70.1060">
    <property type="entry name" value="Dimeric alpha+beta barrel"/>
    <property type="match status" value="1"/>
</dbReference>
<dbReference type="AlphaFoldDB" id="A0A2Z4GHZ9"/>
<proteinExistence type="inferred from homology"/>
<dbReference type="PANTHER" id="PTHR35174:SF1">
    <property type="entry name" value="BLL0086 PROTEIN"/>
    <property type="match status" value="1"/>
</dbReference>
<keyword evidence="4" id="KW-1185">Reference proteome</keyword>
<dbReference type="KEGG" id="als:DJ013_21915"/>
<dbReference type="InterPro" id="IPR005545">
    <property type="entry name" value="YCII"/>
</dbReference>
<accession>A0A2Z4GHZ9</accession>
<dbReference type="InterPro" id="IPR011008">
    <property type="entry name" value="Dimeric_a/b-barrel"/>
</dbReference>
<protein>
    <recommendedName>
        <fullName evidence="2">YCII-related domain-containing protein</fullName>
    </recommendedName>
</protein>
<reference evidence="3 4" key="1">
    <citation type="submission" date="2018-05" db="EMBL/GenBank/DDBJ databases">
        <title>Complete genome sequence of Arcticibacterium luteifluviistationis SM1504T, a cytophagaceae bacterium isolated from Arctic surface seawater.</title>
        <authorList>
            <person name="Li Y."/>
            <person name="Qin Q.-L."/>
        </authorList>
    </citation>
    <scope>NUCLEOTIDE SEQUENCE [LARGE SCALE GENOMIC DNA]</scope>
    <source>
        <strain evidence="3 4">SM1504</strain>
    </source>
</reference>
<dbReference type="OrthoDB" id="7782105at2"/>
<evidence type="ECO:0000313" key="4">
    <source>
        <dbReference type="Proteomes" id="UP000249873"/>
    </source>
</evidence>
<dbReference type="Proteomes" id="UP000249873">
    <property type="component" value="Chromosome"/>
</dbReference>
<feature type="domain" description="YCII-related" evidence="2">
    <location>
        <begin position="18"/>
        <end position="114"/>
    </location>
</feature>
<evidence type="ECO:0000259" key="2">
    <source>
        <dbReference type="Pfam" id="PF03795"/>
    </source>
</evidence>
<dbReference type="SUPFAM" id="SSF54909">
    <property type="entry name" value="Dimeric alpha+beta barrel"/>
    <property type="match status" value="1"/>
</dbReference>
<name>A0A2Z4GHZ9_9BACT</name>
<gene>
    <name evidence="3" type="ORF">DJ013_21915</name>
</gene>
<dbReference type="PANTHER" id="PTHR35174">
    <property type="entry name" value="BLL7171 PROTEIN-RELATED"/>
    <property type="match status" value="1"/>
</dbReference>
<evidence type="ECO:0000256" key="1">
    <source>
        <dbReference type="ARBA" id="ARBA00007689"/>
    </source>
</evidence>